<protein>
    <submittedName>
        <fullName evidence="1">Uncharacterized protein</fullName>
    </submittedName>
</protein>
<evidence type="ECO:0000313" key="2">
    <source>
        <dbReference type="Proteomes" id="UP000246464"/>
    </source>
</evidence>
<reference evidence="1 2" key="1">
    <citation type="submission" date="2017-12" db="EMBL/GenBank/DDBJ databases">
        <title>Integrating genomic resources of turbot (Scophthalmus maximus) in depth evaluation of genetic and physical mapping variation across individuals.</title>
        <authorList>
            <person name="Martinez P."/>
        </authorList>
    </citation>
    <scope>NUCLEOTIDE SEQUENCE [LARGE SCALE GENOMIC DNA]</scope>
</reference>
<keyword evidence="2" id="KW-1185">Reference proteome</keyword>
<dbReference type="EMBL" id="CP026254">
    <property type="protein sequence ID" value="AWP10408.1"/>
    <property type="molecule type" value="Genomic_DNA"/>
</dbReference>
<gene>
    <name evidence="1" type="ORF">SMAX5B_001043</name>
</gene>
<sequence length="64" mass="7365">MEPGLNLEKQIVSERFQSLFRIRLSPGSLYAPGLIRTTLRPRPRTDNVHVTSRGDFRYGSRSCM</sequence>
<dbReference type="Proteomes" id="UP000246464">
    <property type="component" value="Chromosome 12"/>
</dbReference>
<organism evidence="1 2">
    <name type="scientific">Scophthalmus maximus</name>
    <name type="common">Turbot</name>
    <name type="synonym">Psetta maxima</name>
    <dbReference type="NCBI Taxonomy" id="52904"/>
    <lineage>
        <taxon>Eukaryota</taxon>
        <taxon>Metazoa</taxon>
        <taxon>Chordata</taxon>
        <taxon>Craniata</taxon>
        <taxon>Vertebrata</taxon>
        <taxon>Euteleostomi</taxon>
        <taxon>Actinopterygii</taxon>
        <taxon>Neopterygii</taxon>
        <taxon>Teleostei</taxon>
        <taxon>Neoteleostei</taxon>
        <taxon>Acanthomorphata</taxon>
        <taxon>Carangaria</taxon>
        <taxon>Pleuronectiformes</taxon>
        <taxon>Pleuronectoidei</taxon>
        <taxon>Scophthalmidae</taxon>
        <taxon>Scophthalmus</taxon>
    </lineage>
</organism>
<name>A0A2U9C224_SCOMX</name>
<proteinExistence type="predicted"/>
<dbReference type="AlphaFoldDB" id="A0A2U9C224"/>
<evidence type="ECO:0000313" key="1">
    <source>
        <dbReference type="EMBL" id="AWP10408.1"/>
    </source>
</evidence>
<accession>A0A2U9C224</accession>